<evidence type="ECO:0000256" key="1">
    <source>
        <dbReference type="ARBA" id="ARBA00001971"/>
    </source>
</evidence>
<dbReference type="AlphaFoldDB" id="A0A0C3AZG8"/>
<dbReference type="InterPro" id="IPR017972">
    <property type="entry name" value="Cyt_P450_CS"/>
</dbReference>
<evidence type="ECO:0008006" key="13">
    <source>
        <dbReference type="Google" id="ProtNLM"/>
    </source>
</evidence>
<keyword evidence="4 8" id="KW-0479">Metal-binding</keyword>
<reference evidence="11 12" key="1">
    <citation type="submission" date="2014-04" db="EMBL/GenBank/DDBJ databases">
        <authorList>
            <consortium name="DOE Joint Genome Institute"/>
            <person name="Kuo A."/>
            <person name="Zuccaro A."/>
            <person name="Kohler A."/>
            <person name="Nagy L.G."/>
            <person name="Floudas D."/>
            <person name="Copeland A."/>
            <person name="Barry K.W."/>
            <person name="Cichocki N."/>
            <person name="Veneault-Fourrey C."/>
            <person name="LaButti K."/>
            <person name="Lindquist E.A."/>
            <person name="Lipzen A."/>
            <person name="Lundell T."/>
            <person name="Morin E."/>
            <person name="Murat C."/>
            <person name="Sun H."/>
            <person name="Tunlid A."/>
            <person name="Henrissat B."/>
            <person name="Grigoriev I.V."/>
            <person name="Hibbett D.S."/>
            <person name="Martin F."/>
            <person name="Nordberg H.P."/>
            <person name="Cantor M.N."/>
            <person name="Hua S.X."/>
        </authorList>
    </citation>
    <scope>NUCLEOTIDE SEQUENCE [LARGE SCALE GENOMIC DNA]</scope>
    <source>
        <strain evidence="11 12">MAFF 305830</strain>
    </source>
</reference>
<feature type="region of interest" description="Disordered" evidence="10">
    <location>
        <begin position="235"/>
        <end position="258"/>
    </location>
</feature>
<dbReference type="InterPro" id="IPR047146">
    <property type="entry name" value="Cyt_P450_E_CYP52_fungi"/>
</dbReference>
<keyword evidence="6 8" id="KW-0408">Iron</keyword>
<evidence type="ECO:0000256" key="4">
    <source>
        <dbReference type="ARBA" id="ARBA00022723"/>
    </source>
</evidence>
<dbReference type="PRINTS" id="PR00463">
    <property type="entry name" value="EP450I"/>
</dbReference>
<dbReference type="OrthoDB" id="1470350at2759"/>
<dbReference type="EMBL" id="KN824322">
    <property type="protein sequence ID" value="KIM24606.1"/>
    <property type="molecule type" value="Genomic_DNA"/>
</dbReference>
<dbReference type="InterPro" id="IPR036396">
    <property type="entry name" value="Cyt_P450_sf"/>
</dbReference>
<dbReference type="GO" id="GO:0016705">
    <property type="term" value="F:oxidoreductase activity, acting on paired donors, with incorporation or reduction of molecular oxygen"/>
    <property type="evidence" value="ECO:0007669"/>
    <property type="project" value="InterPro"/>
</dbReference>
<comment type="similarity">
    <text evidence="2 9">Belongs to the cytochrome P450 family.</text>
</comment>
<dbReference type="Proteomes" id="UP000054097">
    <property type="component" value="Unassembled WGS sequence"/>
</dbReference>
<comment type="cofactor">
    <cofactor evidence="1 8">
        <name>heme</name>
        <dbReference type="ChEBI" id="CHEBI:30413"/>
    </cofactor>
</comment>
<evidence type="ECO:0000256" key="9">
    <source>
        <dbReference type="RuleBase" id="RU000461"/>
    </source>
</evidence>
<evidence type="ECO:0000313" key="12">
    <source>
        <dbReference type="Proteomes" id="UP000054097"/>
    </source>
</evidence>
<dbReference type="SUPFAM" id="SSF48264">
    <property type="entry name" value="Cytochrome P450"/>
    <property type="match status" value="1"/>
</dbReference>
<dbReference type="PRINTS" id="PR00385">
    <property type="entry name" value="P450"/>
</dbReference>
<dbReference type="STRING" id="933852.A0A0C3AZG8"/>
<dbReference type="GO" id="GO:0020037">
    <property type="term" value="F:heme binding"/>
    <property type="evidence" value="ECO:0007669"/>
    <property type="project" value="InterPro"/>
</dbReference>
<accession>A0A0C3AZG8</accession>
<proteinExistence type="inferred from homology"/>
<feature type="region of interest" description="Disordered" evidence="10">
    <location>
        <begin position="137"/>
        <end position="164"/>
    </location>
</feature>
<dbReference type="InterPro" id="IPR001128">
    <property type="entry name" value="Cyt_P450"/>
</dbReference>
<evidence type="ECO:0000256" key="8">
    <source>
        <dbReference type="PIRSR" id="PIRSR602401-1"/>
    </source>
</evidence>
<gene>
    <name evidence="11" type="ORF">M408DRAFT_231551</name>
</gene>
<dbReference type="GO" id="GO:0004497">
    <property type="term" value="F:monooxygenase activity"/>
    <property type="evidence" value="ECO:0007669"/>
    <property type="project" value="UniProtKB-KW"/>
</dbReference>
<dbReference type="PROSITE" id="PS00086">
    <property type="entry name" value="CYTOCHROME_P450"/>
    <property type="match status" value="1"/>
</dbReference>
<dbReference type="InterPro" id="IPR002401">
    <property type="entry name" value="Cyt_P450_E_grp-I"/>
</dbReference>
<dbReference type="HOGENOM" id="CLU_001570_27_0_1"/>
<evidence type="ECO:0000256" key="3">
    <source>
        <dbReference type="ARBA" id="ARBA00022617"/>
    </source>
</evidence>
<dbReference type="Pfam" id="PF00067">
    <property type="entry name" value="p450"/>
    <property type="match status" value="1"/>
</dbReference>
<dbReference type="GO" id="GO:0005506">
    <property type="term" value="F:iron ion binding"/>
    <property type="evidence" value="ECO:0007669"/>
    <property type="project" value="InterPro"/>
</dbReference>
<feature type="binding site" description="axial binding residue" evidence="8">
    <location>
        <position position="439"/>
    </location>
    <ligand>
        <name>heme</name>
        <dbReference type="ChEBI" id="CHEBI:30413"/>
    </ligand>
    <ligandPart>
        <name>Fe</name>
        <dbReference type="ChEBI" id="CHEBI:18248"/>
    </ligandPart>
</feature>
<reference evidence="12" key="2">
    <citation type="submission" date="2015-01" db="EMBL/GenBank/DDBJ databases">
        <title>Evolutionary Origins and Diversification of the Mycorrhizal Mutualists.</title>
        <authorList>
            <consortium name="DOE Joint Genome Institute"/>
            <consortium name="Mycorrhizal Genomics Consortium"/>
            <person name="Kohler A."/>
            <person name="Kuo A."/>
            <person name="Nagy L.G."/>
            <person name="Floudas D."/>
            <person name="Copeland A."/>
            <person name="Barry K.W."/>
            <person name="Cichocki N."/>
            <person name="Veneault-Fourrey C."/>
            <person name="LaButti K."/>
            <person name="Lindquist E.A."/>
            <person name="Lipzen A."/>
            <person name="Lundell T."/>
            <person name="Morin E."/>
            <person name="Murat C."/>
            <person name="Riley R."/>
            <person name="Ohm R."/>
            <person name="Sun H."/>
            <person name="Tunlid A."/>
            <person name="Henrissat B."/>
            <person name="Grigoriev I.V."/>
            <person name="Hibbett D.S."/>
            <person name="Martin F."/>
        </authorList>
    </citation>
    <scope>NUCLEOTIDE SEQUENCE [LARGE SCALE GENOMIC DNA]</scope>
    <source>
        <strain evidence="12">MAFF 305830</strain>
    </source>
</reference>
<evidence type="ECO:0000256" key="10">
    <source>
        <dbReference type="SAM" id="MobiDB-lite"/>
    </source>
</evidence>
<organism evidence="11 12">
    <name type="scientific">Serendipita vermifera MAFF 305830</name>
    <dbReference type="NCBI Taxonomy" id="933852"/>
    <lineage>
        <taxon>Eukaryota</taxon>
        <taxon>Fungi</taxon>
        <taxon>Dikarya</taxon>
        <taxon>Basidiomycota</taxon>
        <taxon>Agaricomycotina</taxon>
        <taxon>Agaricomycetes</taxon>
        <taxon>Sebacinales</taxon>
        <taxon>Serendipitaceae</taxon>
        <taxon>Serendipita</taxon>
    </lineage>
</organism>
<keyword evidence="7 9" id="KW-0503">Monooxygenase</keyword>
<dbReference type="Gene3D" id="1.10.630.10">
    <property type="entry name" value="Cytochrome P450"/>
    <property type="match status" value="1"/>
</dbReference>
<keyword evidence="5 9" id="KW-0560">Oxidoreductase</keyword>
<keyword evidence="3 8" id="KW-0349">Heme</keyword>
<dbReference type="PANTHER" id="PTHR24287:SF1">
    <property type="entry name" value="P450, PUTATIVE (EUROFUNG)-RELATED"/>
    <property type="match status" value="1"/>
</dbReference>
<evidence type="ECO:0000256" key="2">
    <source>
        <dbReference type="ARBA" id="ARBA00010617"/>
    </source>
</evidence>
<evidence type="ECO:0000256" key="6">
    <source>
        <dbReference type="ARBA" id="ARBA00023004"/>
    </source>
</evidence>
<keyword evidence="12" id="KW-1185">Reference proteome</keyword>
<evidence type="ECO:0000313" key="11">
    <source>
        <dbReference type="EMBL" id="KIM24606.1"/>
    </source>
</evidence>
<protein>
    <recommendedName>
        <fullName evidence="13">Cytochrome P450</fullName>
    </recommendedName>
</protein>
<evidence type="ECO:0000256" key="7">
    <source>
        <dbReference type="ARBA" id="ARBA00023033"/>
    </source>
</evidence>
<evidence type="ECO:0000256" key="5">
    <source>
        <dbReference type="ARBA" id="ARBA00023002"/>
    </source>
</evidence>
<dbReference type="PANTHER" id="PTHR24287">
    <property type="entry name" value="P450, PUTATIVE (EUROFUNG)-RELATED"/>
    <property type="match status" value="1"/>
</dbReference>
<name>A0A0C3AZG8_SERVB</name>
<sequence>MTQLGNTETYAVKLAWKNTVFTADPEIVKEMLTTDHANYIKGKSLTDALQSVLGQGVFNTNGDLWRFHRSMSRPFFTREKLRAMMPVFTNHADRALDKWLSSSGGPTDVQDLASKFTLDAATEFLFGSCVHSLEEDLPTPWNVPSQVPTEKPGMTPPSPASAAAESLLPTNTRNVTNTGTRAFPTAFTSALQTLAARLRSGALWPLLEITKDSTRRDVNVIRDFVRSIVQRALERREERERAATGDATTPTTATASEDTGTTLLDHLVTVSDDTDLIQDELINILIAGRDTTASCITFALYLLTQHPSVLSKLSAEVHGVLGESHNNEEPDLDTLRQMPYLRAIINETLRLFPSVPMNVRDSVAERVITSSDGTRYYLPAGTGITYSQLHIHRSAKYWGPTASEFSPERFIAGGDGRYEAYYARTPFVFMPFNAGPRSCLGQQLAYAEVGVFLCRLVQRLRAKQGVGREHISLDQEAIPPACRVPSSWVEPEEKRVVEAGGLPLHVEEKAGAGAGSGSLPPYTSSGVSPRRRIEKVWPKSHLTMFVDGGVWVRV</sequence>
<feature type="compositionally biased region" description="Low complexity" evidence="10">
    <location>
        <begin position="244"/>
        <end position="258"/>
    </location>
</feature>